<evidence type="ECO:0000256" key="3">
    <source>
        <dbReference type="ARBA" id="ARBA00022448"/>
    </source>
</evidence>
<keyword evidence="4 17" id="KW-0997">Cell inner membrane</keyword>
<dbReference type="PANTHER" id="PTHR32234">
    <property type="entry name" value="THIOL:DISULFIDE INTERCHANGE PROTEIN DSBD"/>
    <property type="match status" value="1"/>
</dbReference>
<evidence type="ECO:0000256" key="8">
    <source>
        <dbReference type="ARBA" id="ARBA00022982"/>
    </source>
</evidence>
<proteinExistence type="inferred from homology"/>
<dbReference type="CDD" id="cd02953">
    <property type="entry name" value="DsbDgamma"/>
    <property type="match status" value="1"/>
</dbReference>
<feature type="transmembrane region" description="Helical" evidence="17">
    <location>
        <begin position="351"/>
        <end position="372"/>
    </location>
</feature>
<keyword evidence="14 17" id="KW-0676">Redox-active center</keyword>
<keyword evidence="6 17" id="KW-0732">Signal</keyword>
<sequence length="577" mass="61545" precursor="true">MRHFFLFFALLISTLAQAGNNPFDAKPEFLPVDKAFVLTSERLESGETQLFWQIADGYYLYQKRLKFDGLSADRQPALPEGESHSDEFFGEQPVYRQGLELKIPAGASGQVKVSYQGCADAGLCYPPQTRVIDLGGQATPTTGTEAPDQALASGLQQRALGWSLLVFFGLGLLLAFTPCSLPMLPILAGMIVGSGATPRRGFALAGSYVVCMALVYAAMGVVAASLGANLQAWLQNPWLLGAFAAIFVVLALPMFGFFELQLPVALRDRLEHASRSRTGGSLVGAGVLGALSGLLVGPCMTAPLAGALLYIAQSGNAVHGGLILFALGIGIGVPLLVLVTVGNRFLPKPGAWMNLLKGVFGFLFLATALLMLRPVLDPVLWLGLCGALLLIAAYSAWKQSEGFGRVAHVFGASSLLLGLWGSLLVVGAAGGSDDPYRPLQVYSAARAGAAAADGHEAFTTIKDSAALARELDAAKARGQWVMLDYYADWCVSCKVMEKQVFGQARVMQALSDVRLLRIDVTADNAASRELLGRYKVPGPPSFVWIGADGEERRGRRITGEMSADAFLQHWTITRDAR</sequence>
<comment type="caution">
    <text evidence="17">Lacks conserved residue(s) required for the propagation of feature annotation.</text>
</comment>
<accession>A0ABS6PAI6</accession>
<comment type="caution">
    <text evidence="19">The sequence shown here is derived from an EMBL/GenBank/DDBJ whole genome shotgun (WGS) entry which is preliminary data.</text>
</comment>
<keyword evidence="7 17" id="KW-0201">Cytochrome c-type biogenesis</keyword>
<evidence type="ECO:0000256" key="13">
    <source>
        <dbReference type="ARBA" id="ARBA00023157"/>
    </source>
</evidence>
<evidence type="ECO:0000256" key="2">
    <source>
        <dbReference type="ARBA" id="ARBA00007241"/>
    </source>
</evidence>
<dbReference type="InterPro" id="IPR013766">
    <property type="entry name" value="Thioredoxin_domain"/>
</dbReference>
<keyword evidence="8 17" id="KW-0249">Electron transport</keyword>
<reference evidence="19 20" key="1">
    <citation type="submission" date="2021-06" db="EMBL/GenBank/DDBJ databases">
        <title>Updating the genus Pseudomonas: Description of 43 new species and partition of the Pseudomonas putida group.</title>
        <authorList>
            <person name="Girard L."/>
            <person name="Lood C."/>
            <person name="Vandamme P."/>
            <person name="Rokni-Zadeh H."/>
            <person name="Van Noort V."/>
            <person name="Hofte M."/>
            <person name="Lavigne R."/>
            <person name="De Mot R."/>
        </authorList>
    </citation>
    <scope>NUCLEOTIDE SEQUENCE [LARGE SCALE GENOMIC DNA]</scope>
    <source>
        <strain evidence="19 20">COR58</strain>
    </source>
</reference>
<name>A0ABS6PAI6_9PSED</name>
<dbReference type="InterPro" id="IPR035671">
    <property type="entry name" value="DsbD_gamma"/>
</dbReference>
<dbReference type="GO" id="GO:0047134">
    <property type="term" value="F:protein-disulfide reductase [NAD(P)H] activity"/>
    <property type="evidence" value="ECO:0007669"/>
    <property type="project" value="UniProtKB-EC"/>
</dbReference>
<gene>
    <name evidence="17 19" type="primary">dsbD</name>
    <name evidence="19" type="ORF">KVG96_05915</name>
</gene>
<dbReference type="Pfam" id="PF13899">
    <property type="entry name" value="Thioredoxin_7"/>
    <property type="match status" value="1"/>
</dbReference>
<dbReference type="EMBL" id="JAHSTS010000001">
    <property type="protein sequence ID" value="MBV4457485.1"/>
    <property type="molecule type" value="Genomic_DNA"/>
</dbReference>
<protein>
    <recommendedName>
        <fullName evidence="17">Thiol:disulfide interchange protein DsbD</fullName>
        <ecNumber evidence="17">1.8.1.8</ecNumber>
    </recommendedName>
    <alternativeName>
        <fullName evidence="17">Protein-disulfide reductase</fullName>
        <shortName evidence="17">Disulfide reductase</shortName>
    </alternativeName>
</protein>
<evidence type="ECO:0000313" key="19">
    <source>
        <dbReference type="EMBL" id="MBV4457485.1"/>
    </source>
</evidence>
<feature type="transmembrane region" description="Helical" evidence="17">
    <location>
        <begin position="409"/>
        <end position="430"/>
    </location>
</feature>
<evidence type="ECO:0000256" key="17">
    <source>
        <dbReference type="HAMAP-Rule" id="MF_00399"/>
    </source>
</evidence>
<evidence type="ECO:0000256" key="5">
    <source>
        <dbReference type="ARBA" id="ARBA00022692"/>
    </source>
</evidence>
<keyword evidence="11 17" id="KW-0520">NAD</keyword>
<evidence type="ECO:0000256" key="12">
    <source>
        <dbReference type="ARBA" id="ARBA00023136"/>
    </source>
</evidence>
<feature type="transmembrane region" description="Helical" evidence="17">
    <location>
        <begin position="318"/>
        <end position="339"/>
    </location>
</feature>
<evidence type="ECO:0000256" key="15">
    <source>
        <dbReference type="ARBA" id="ARBA00047388"/>
    </source>
</evidence>
<dbReference type="PROSITE" id="PS51352">
    <property type="entry name" value="THIOREDOXIN_2"/>
    <property type="match status" value="1"/>
</dbReference>
<dbReference type="NCBIfam" id="NF001419">
    <property type="entry name" value="PRK00293.1"/>
    <property type="match status" value="1"/>
</dbReference>
<keyword evidence="9 17" id="KW-1133">Transmembrane helix</keyword>
<organism evidence="19 20">
    <name type="scientific">Pseudomonas ekonensis</name>
    <dbReference type="NCBI Taxonomy" id="2842353"/>
    <lineage>
        <taxon>Bacteria</taxon>
        <taxon>Pseudomonadati</taxon>
        <taxon>Pseudomonadota</taxon>
        <taxon>Gammaproteobacteria</taxon>
        <taxon>Pseudomonadales</taxon>
        <taxon>Pseudomonadaceae</taxon>
        <taxon>Pseudomonas</taxon>
    </lineage>
</organism>
<evidence type="ECO:0000256" key="9">
    <source>
        <dbReference type="ARBA" id="ARBA00022989"/>
    </source>
</evidence>
<evidence type="ECO:0000256" key="1">
    <source>
        <dbReference type="ARBA" id="ARBA00004429"/>
    </source>
</evidence>
<dbReference type="InterPro" id="IPR022910">
    <property type="entry name" value="Thiol_diS_interchange_DbsD"/>
</dbReference>
<dbReference type="PANTHER" id="PTHR32234:SF0">
    <property type="entry name" value="THIOL:DISULFIDE INTERCHANGE PROTEIN DSBD"/>
    <property type="match status" value="1"/>
</dbReference>
<dbReference type="Pfam" id="PF02683">
    <property type="entry name" value="DsbD_TM"/>
    <property type="match status" value="1"/>
</dbReference>
<evidence type="ECO:0000256" key="16">
    <source>
        <dbReference type="ARBA" id="ARBA00047804"/>
    </source>
</evidence>
<evidence type="ECO:0000259" key="18">
    <source>
        <dbReference type="PROSITE" id="PS51352"/>
    </source>
</evidence>
<evidence type="ECO:0000256" key="6">
    <source>
        <dbReference type="ARBA" id="ARBA00022729"/>
    </source>
</evidence>
<evidence type="ECO:0000256" key="4">
    <source>
        <dbReference type="ARBA" id="ARBA00022519"/>
    </source>
</evidence>
<keyword evidence="3 17" id="KW-0813">Transport</keyword>
<evidence type="ECO:0000256" key="7">
    <source>
        <dbReference type="ARBA" id="ARBA00022748"/>
    </source>
</evidence>
<dbReference type="Pfam" id="PF11412">
    <property type="entry name" value="DsbD_N"/>
    <property type="match status" value="1"/>
</dbReference>
<keyword evidence="12 17" id="KW-0472">Membrane</keyword>
<evidence type="ECO:0000256" key="11">
    <source>
        <dbReference type="ARBA" id="ARBA00023027"/>
    </source>
</evidence>
<dbReference type="InterPro" id="IPR017937">
    <property type="entry name" value="Thioredoxin_CS"/>
</dbReference>
<keyword evidence="5 17" id="KW-0812">Transmembrane</keyword>
<feature type="transmembrane region" description="Helical" evidence="17">
    <location>
        <begin position="378"/>
        <end position="397"/>
    </location>
</feature>
<comment type="subcellular location">
    <subcellularLocation>
        <location evidence="1 17">Cell inner membrane</location>
        <topology evidence="1 17">Multi-pass membrane protein</topology>
    </subcellularLocation>
</comment>
<feature type="transmembrane region" description="Helical" evidence="17">
    <location>
        <begin position="202"/>
        <end position="226"/>
    </location>
</feature>
<keyword evidence="20" id="KW-1185">Reference proteome</keyword>
<evidence type="ECO:0000256" key="10">
    <source>
        <dbReference type="ARBA" id="ARBA00023002"/>
    </source>
</evidence>
<feature type="disulfide bond" description="Redox-active" evidence="17">
    <location>
        <begin position="118"/>
        <end position="124"/>
    </location>
</feature>
<keyword evidence="10 17" id="KW-0560">Oxidoreductase</keyword>
<feature type="transmembrane region" description="Helical" evidence="17">
    <location>
        <begin position="159"/>
        <end position="181"/>
    </location>
</feature>
<feature type="disulfide bond" description="Redox-active" evidence="17">
    <location>
        <begin position="490"/>
        <end position="493"/>
    </location>
</feature>
<dbReference type="PROSITE" id="PS00194">
    <property type="entry name" value="THIOREDOXIN_1"/>
    <property type="match status" value="1"/>
</dbReference>
<dbReference type="InterPro" id="IPR003834">
    <property type="entry name" value="Cyt_c_assmbl_TM_dom"/>
</dbReference>
<dbReference type="RefSeq" id="WP_217891196.1">
    <property type="nucleotide sequence ID" value="NZ_JAHSTS010000001.1"/>
</dbReference>
<feature type="domain" description="Thioredoxin" evidence="18">
    <location>
        <begin position="445"/>
        <end position="575"/>
    </location>
</feature>
<evidence type="ECO:0000256" key="14">
    <source>
        <dbReference type="ARBA" id="ARBA00023284"/>
    </source>
</evidence>
<feature type="chain" id="PRO_5044910380" description="Thiol:disulfide interchange protein DsbD" evidence="17">
    <location>
        <begin position="19"/>
        <end position="577"/>
    </location>
</feature>
<feature type="transmembrane region" description="Helical" evidence="17">
    <location>
        <begin position="238"/>
        <end position="258"/>
    </location>
</feature>
<feature type="transmembrane region" description="Helical" evidence="17">
    <location>
        <begin position="279"/>
        <end position="312"/>
    </location>
</feature>
<dbReference type="HAMAP" id="MF_00399">
    <property type="entry name" value="DbsD"/>
    <property type="match status" value="1"/>
</dbReference>
<dbReference type="Proteomes" id="UP000765224">
    <property type="component" value="Unassembled WGS sequence"/>
</dbReference>
<comment type="similarity">
    <text evidence="2 17">Belongs to the thioredoxin family. DsbD subfamily.</text>
</comment>
<comment type="catalytic activity">
    <reaction evidence="16 17">
        <text>[protein]-dithiol + NADP(+) = [protein]-disulfide + NADPH + H(+)</text>
        <dbReference type="Rhea" id="RHEA:18753"/>
        <dbReference type="Rhea" id="RHEA-COMP:10593"/>
        <dbReference type="Rhea" id="RHEA-COMP:10594"/>
        <dbReference type="ChEBI" id="CHEBI:15378"/>
        <dbReference type="ChEBI" id="CHEBI:29950"/>
        <dbReference type="ChEBI" id="CHEBI:50058"/>
        <dbReference type="ChEBI" id="CHEBI:57783"/>
        <dbReference type="ChEBI" id="CHEBI:58349"/>
        <dbReference type="EC" id="1.8.1.8"/>
    </reaction>
</comment>
<keyword evidence="17" id="KW-1003">Cell membrane</keyword>
<feature type="signal peptide" evidence="17">
    <location>
        <begin position="1"/>
        <end position="18"/>
    </location>
</feature>
<comment type="catalytic activity">
    <reaction evidence="15 17">
        <text>[protein]-dithiol + NAD(+) = [protein]-disulfide + NADH + H(+)</text>
        <dbReference type="Rhea" id="RHEA:18749"/>
        <dbReference type="Rhea" id="RHEA-COMP:10593"/>
        <dbReference type="Rhea" id="RHEA-COMP:10594"/>
        <dbReference type="ChEBI" id="CHEBI:15378"/>
        <dbReference type="ChEBI" id="CHEBI:29950"/>
        <dbReference type="ChEBI" id="CHEBI:50058"/>
        <dbReference type="ChEBI" id="CHEBI:57540"/>
        <dbReference type="ChEBI" id="CHEBI:57945"/>
        <dbReference type="EC" id="1.8.1.8"/>
    </reaction>
</comment>
<comment type="function">
    <text evidence="17">Required to facilitate the formation of correct disulfide bonds in some periplasmic proteins and for the assembly of the periplasmic c-type cytochromes. Acts by transferring electrons from cytoplasmic thioredoxin to the periplasm. This transfer involves a cascade of disulfide bond formation and reduction steps.</text>
</comment>
<dbReference type="InterPro" id="IPR028250">
    <property type="entry name" value="DsbDN"/>
</dbReference>
<evidence type="ECO:0000313" key="20">
    <source>
        <dbReference type="Proteomes" id="UP000765224"/>
    </source>
</evidence>
<dbReference type="EC" id="1.8.1.8" evidence="17"/>
<keyword evidence="13 17" id="KW-1015">Disulfide bond</keyword>